<comment type="similarity">
    <text evidence="6">Belongs to the SMC family.</text>
</comment>
<keyword evidence="1 6" id="KW-0963">Cytoplasm</keyword>
<dbReference type="HAMAP" id="MF_01894">
    <property type="entry name" value="Smc_prok"/>
    <property type="match status" value="1"/>
</dbReference>
<dbReference type="PIRSF" id="PIRSF005719">
    <property type="entry name" value="SMC"/>
    <property type="match status" value="1"/>
</dbReference>
<accession>A0A2H5Y390</accession>
<dbReference type="Gene3D" id="1.20.1060.20">
    <property type="match status" value="1"/>
</dbReference>
<dbReference type="SUPFAM" id="SSF75553">
    <property type="entry name" value="Smc hinge domain"/>
    <property type="match status" value="1"/>
</dbReference>
<feature type="binding site" evidence="6">
    <location>
        <begin position="32"/>
        <end position="39"/>
    </location>
    <ligand>
        <name>ATP</name>
        <dbReference type="ChEBI" id="CHEBI:30616"/>
    </ligand>
</feature>
<dbReference type="GO" id="GO:0003677">
    <property type="term" value="F:DNA binding"/>
    <property type="evidence" value="ECO:0007669"/>
    <property type="project" value="UniProtKB-UniRule"/>
</dbReference>
<dbReference type="GO" id="GO:0016887">
    <property type="term" value="F:ATP hydrolysis activity"/>
    <property type="evidence" value="ECO:0007669"/>
    <property type="project" value="InterPro"/>
</dbReference>
<evidence type="ECO:0000256" key="3">
    <source>
        <dbReference type="ARBA" id="ARBA00022840"/>
    </source>
</evidence>
<comment type="function">
    <text evidence="6">Required for chromosome condensation and partitioning.</text>
</comment>
<dbReference type="AlphaFoldDB" id="A0A2H5Y390"/>
<dbReference type="NCBIfam" id="TIGR02168">
    <property type="entry name" value="SMC_prok_B"/>
    <property type="match status" value="1"/>
</dbReference>
<dbReference type="InterPro" id="IPR003395">
    <property type="entry name" value="RecF/RecN/SMC_N"/>
</dbReference>
<evidence type="ECO:0000256" key="5">
    <source>
        <dbReference type="ARBA" id="ARBA00023125"/>
    </source>
</evidence>
<comment type="caution">
    <text evidence="8">The sequence shown here is derived from an EMBL/GenBank/DDBJ whole genome shotgun (WGS) entry which is preliminary data.</text>
</comment>
<dbReference type="InterPro" id="IPR010935">
    <property type="entry name" value="SMC_hinge"/>
</dbReference>
<dbReference type="GO" id="GO:0006260">
    <property type="term" value="P:DNA replication"/>
    <property type="evidence" value="ECO:0007669"/>
    <property type="project" value="UniProtKB-UniRule"/>
</dbReference>
<dbReference type="GO" id="GO:0005524">
    <property type="term" value="F:ATP binding"/>
    <property type="evidence" value="ECO:0007669"/>
    <property type="project" value="UniProtKB-UniRule"/>
</dbReference>
<dbReference type="SMART" id="SM00968">
    <property type="entry name" value="SMC_hinge"/>
    <property type="match status" value="1"/>
</dbReference>
<reference evidence="9" key="1">
    <citation type="submission" date="2017-09" db="EMBL/GenBank/DDBJ databases">
        <title>Metaegenomics of thermophilic ammonia-oxidizing enrichment culture.</title>
        <authorList>
            <person name="Kato S."/>
            <person name="Suzuki K."/>
        </authorList>
    </citation>
    <scope>NUCLEOTIDE SEQUENCE [LARGE SCALE GENOMIC DNA]</scope>
</reference>
<dbReference type="Gene3D" id="1.10.287.1490">
    <property type="match status" value="1"/>
</dbReference>
<evidence type="ECO:0000256" key="1">
    <source>
        <dbReference type="ARBA" id="ARBA00022490"/>
    </source>
</evidence>
<evidence type="ECO:0000259" key="7">
    <source>
        <dbReference type="SMART" id="SM00968"/>
    </source>
</evidence>
<sequence length="1199" mass="137308">MRLKAIELHGFKSFADPTRLEFPGPVTAIVGPNGSGKSNIAEAIRWALGEQSLSTLRVRRGEDLIFAGSDQRPRAGMAEVTLIFDNSDGELPLEFAEIALTRRVYRDGESEYLLNGNRVRLRDIQELLGSTPLARRTYTVIGQGVVDEVLRMRPEERRALFEEAAGIALYRMKREEALRRLEATRQNLTRVRDLLAEMTPRMNSLRRQAERARQYEALQAQFKEQWCRWAARRMAGLRESLEAARRALAEAEAERAQHQARQAVAEPHALAIRERIRRHQATLAELEAAREKLRQEAAAIEEQLQAVEEALRTLAEQEKARRERQEALQARWNAMASMREALEAEREALEGQLQALRARRQELEALYEERRARAEDMRRQRAGLQEALRRLEEEAGRIVRRRIVLQESIAERERQDARQSALRARKIQEQMDRLQELERIREELRAVESALEELERHRARARPQLDEAEAEVARAREAAAQARAQLDYWQAYAEKFLHQREERDEDLQALLSAGLPGVMGRLMDFLEIEPGWETAVAAMLGPLLPALVVRDSAALERIRPRVRRSLPVVVLEALRFERGLRIRGRMGKGIALPAGKPALPARPAMAILRAREPRLQAWLERHLEGVWLTDTWEQAIALWPQLPRTAQVLTRDGERIGGEGILWIGRYTAPEGVWLAQEWMGRSPPEQLEAARQASRQAEEILQASLARWKQAHEEWRALEEGYRTAIARREELQRRIRGLEEELQDIARSLQSLEREIAEGDPQRAQMEAEQGELERRLGSLQEEQRALEAAREEIDREIAALGLERIEADLARLRAEERLLEEQRRRIEEMIAQHEETLRELETERMTLSMEVDDSTRTALEAERASLQRLRHMLDAYLRDTEARRAQEMAALLTAESEFEEAWKQVELLREAGRSLEERVHAARLEVVRWEGEVHAFEQALREEWRHLDDSEMDLEAWIQGADAAEPLEALEARVESLRQALRRLGPINPEATAEYAAMQERHAFLTSQIADLEAAAASFQQTIAALDQQMQRAFMETFRAAGRAFRETFVELFGGGNARLTLTESESWDQAGVEIFVRVPGKRTQSLMMLSGGEKALTATALIFALLKVRPSPFVVLDEADAALDEANVGRFREMIRRLSGRTQFILITHNRGTVEAADVLYGVTLRPDGTSQVLSLRLEEAERIMQNKRVSPDGS</sequence>
<keyword evidence="2 6" id="KW-0547">Nucleotide-binding</keyword>
<dbReference type="GO" id="GO:0005737">
    <property type="term" value="C:cytoplasm"/>
    <property type="evidence" value="ECO:0007669"/>
    <property type="project" value="UniProtKB-SubCell"/>
</dbReference>
<comment type="subcellular location">
    <subcellularLocation>
        <location evidence="6">Cytoplasm</location>
    </subcellularLocation>
</comment>
<keyword evidence="5 6" id="KW-0238">DNA-binding</keyword>
<dbReference type="GO" id="GO:0030261">
    <property type="term" value="P:chromosome condensation"/>
    <property type="evidence" value="ECO:0007669"/>
    <property type="project" value="InterPro"/>
</dbReference>
<dbReference type="EMBL" id="BEHY01000002">
    <property type="protein sequence ID" value="GBD07894.1"/>
    <property type="molecule type" value="Genomic_DNA"/>
</dbReference>
<dbReference type="Gene3D" id="3.30.70.1620">
    <property type="match status" value="1"/>
</dbReference>
<organism evidence="8 9">
    <name type="scientific">Candidatus Thermoflexus japonica</name>
    <dbReference type="NCBI Taxonomy" id="2035417"/>
    <lineage>
        <taxon>Bacteria</taxon>
        <taxon>Bacillati</taxon>
        <taxon>Chloroflexota</taxon>
        <taxon>Thermoflexia</taxon>
        <taxon>Thermoflexales</taxon>
        <taxon>Thermoflexaceae</taxon>
        <taxon>Thermoflexus</taxon>
    </lineage>
</organism>
<dbReference type="GO" id="GO:0005694">
    <property type="term" value="C:chromosome"/>
    <property type="evidence" value="ECO:0007669"/>
    <property type="project" value="InterPro"/>
</dbReference>
<dbReference type="SUPFAM" id="SSF52540">
    <property type="entry name" value="P-loop containing nucleoside triphosphate hydrolases"/>
    <property type="match status" value="1"/>
</dbReference>
<feature type="coiled-coil region" evidence="6">
    <location>
        <begin position="688"/>
        <end position="882"/>
    </location>
</feature>
<dbReference type="InterPro" id="IPR011890">
    <property type="entry name" value="SMC_prok"/>
</dbReference>
<dbReference type="CDD" id="cd03278">
    <property type="entry name" value="ABC_SMC_barmotin"/>
    <property type="match status" value="1"/>
</dbReference>
<evidence type="ECO:0000256" key="4">
    <source>
        <dbReference type="ARBA" id="ARBA00023054"/>
    </source>
</evidence>
<dbReference type="GO" id="GO:0007062">
    <property type="term" value="P:sister chromatid cohesion"/>
    <property type="evidence" value="ECO:0007669"/>
    <property type="project" value="InterPro"/>
</dbReference>
<keyword evidence="3 6" id="KW-0067">ATP-binding</keyword>
<dbReference type="GO" id="GO:0007059">
    <property type="term" value="P:chromosome segregation"/>
    <property type="evidence" value="ECO:0007669"/>
    <property type="project" value="UniProtKB-UniRule"/>
</dbReference>
<dbReference type="InterPro" id="IPR027417">
    <property type="entry name" value="P-loop_NTPase"/>
</dbReference>
<comment type="subunit">
    <text evidence="6">Homodimer.</text>
</comment>
<gene>
    <name evidence="8" type="primary">smc_1</name>
    <name evidence="6" type="synonym">smc</name>
    <name evidence="8" type="ORF">HRbin22_00120</name>
</gene>
<comment type="domain">
    <text evidence="6">Contains large globular domains required for ATP hydrolysis at each terminus and a third globular domain forming a flexible hinge near the middle of the molecule. These domains are separated by coiled-coil structures.</text>
</comment>
<protein>
    <recommendedName>
        <fullName evidence="6">Chromosome partition protein Smc</fullName>
    </recommendedName>
</protein>
<dbReference type="Proteomes" id="UP000236642">
    <property type="component" value="Unassembled WGS sequence"/>
</dbReference>
<dbReference type="Gene3D" id="3.40.50.300">
    <property type="entry name" value="P-loop containing nucleotide triphosphate hydrolases"/>
    <property type="match status" value="2"/>
</dbReference>
<feature type="coiled-coil region" evidence="6">
    <location>
        <begin position="998"/>
        <end position="1032"/>
    </location>
</feature>
<feature type="domain" description="SMC hinge" evidence="7">
    <location>
        <begin position="516"/>
        <end position="639"/>
    </location>
</feature>
<evidence type="ECO:0000313" key="8">
    <source>
        <dbReference type="EMBL" id="GBD07894.1"/>
    </source>
</evidence>
<dbReference type="InterPro" id="IPR024704">
    <property type="entry name" value="SMC"/>
</dbReference>
<feature type="coiled-coil region" evidence="6">
    <location>
        <begin position="167"/>
        <end position="485"/>
    </location>
</feature>
<proteinExistence type="inferred from homology"/>
<evidence type="ECO:0000256" key="6">
    <source>
        <dbReference type="HAMAP-Rule" id="MF_01894"/>
    </source>
</evidence>
<dbReference type="Pfam" id="PF02463">
    <property type="entry name" value="SMC_N"/>
    <property type="match status" value="1"/>
</dbReference>
<dbReference type="Pfam" id="PF06470">
    <property type="entry name" value="SMC_hinge"/>
    <property type="match status" value="1"/>
</dbReference>
<dbReference type="InterPro" id="IPR036277">
    <property type="entry name" value="SMC_hinge_sf"/>
</dbReference>
<keyword evidence="4 6" id="KW-0175">Coiled coil</keyword>
<name>A0A2H5Y390_9CHLR</name>
<evidence type="ECO:0000256" key="2">
    <source>
        <dbReference type="ARBA" id="ARBA00022741"/>
    </source>
</evidence>
<evidence type="ECO:0000313" key="9">
    <source>
        <dbReference type="Proteomes" id="UP000236642"/>
    </source>
</evidence>
<dbReference type="PANTHER" id="PTHR43977">
    <property type="entry name" value="STRUCTURAL MAINTENANCE OF CHROMOSOMES PROTEIN 3"/>
    <property type="match status" value="1"/>
</dbReference>